<dbReference type="OrthoDB" id="2148359at2"/>
<dbReference type="Pfam" id="PF11797">
    <property type="entry name" value="WxLIP_HBD"/>
    <property type="match status" value="1"/>
</dbReference>
<comment type="caution">
    <text evidence="6">The sequence shown here is derived from an EMBL/GenBank/DDBJ whole genome shotgun (WGS) entry which is preliminary data.</text>
</comment>
<evidence type="ECO:0000259" key="4">
    <source>
        <dbReference type="Pfam" id="PF06030"/>
    </source>
</evidence>
<evidence type="ECO:0000256" key="1">
    <source>
        <dbReference type="SAM" id="MobiDB-lite"/>
    </source>
</evidence>
<feature type="transmembrane region" description="Helical" evidence="2">
    <location>
        <begin position="316"/>
        <end position="339"/>
    </location>
</feature>
<dbReference type="InterPro" id="IPR021759">
    <property type="entry name" value="WxLIP_HBD"/>
</dbReference>
<dbReference type="Pfam" id="PF06030">
    <property type="entry name" value="WxLIP_PGBD"/>
    <property type="match status" value="1"/>
</dbReference>
<organism evidence="6 7">
    <name type="scientific">Enterococcus quebecensis</name>
    <dbReference type="NCBI Taxonomy" id="903983"/>
    <lineage>
        <taxon>Bacteria</taxon>
        <taxon>Bacillati</taxon>
        <taxon>Bacillota</taxon>
        <taxon>Bacilli</taxon>
        <taxon>Lactobacillales</taxon>
        <taxon>Enterococcaceae</taxon>
        <taxon>Enterococcus</taxon>
    </lineage>
</organism>
<keyword evidence="2" id="KW-0812">Transmembrane</keyword>
<sequence>MGKVNKCILWLVGLCLFLLPANDSQASESTNSGGTGAAFSVEAIYPENQRQGESGYYDLKVTPGSFQEIRARIKNYSNNPIEVFIKVTRGTTSDGGVISYKEFDKEKDSSMSVDVKELVQLKESTVKLEANESKDVIAEINIPTTPYEGQLLGGLHFSEKYQETEKDKEKAVINTFSYSLPIVITESDTKAENKLDLIKVEAGQRNFHNFIEAILQNQAPSIIHKMTIDGKVIDQKSNKVIYTRKEDAFQMAPHSTVKFGFDMKDTEMIPGKYEAVMKLTADEKTYELKKVFTISKGEAKKFNDESVYLQKENTNLVLWLAVGAAIILMIGLVVGTIIIQNRKKNKNRRKKKRKPNKVKQKRPSKKKKQNTKSDV</sequence>
<reference evidence="7" key="1">
    <citation type="submission" date="2016-09" db="EMBL/GenBank/DDBJ databases">
        <authorList>
            <person name="Gulvik C.A."/>
        </authorList>
    </citation>
    <scope>NUCLEOTIDE SEQUENCE [LARGE SCALE GENOMIC DNA]</scope>
    <source>
        <strain evidence="7">LMG 26306</strain>
    </source>
</reference>
<name>A0A1E5GY43_9ENTE</name>
<evidence type="ECO:0000313" key="6">
    <source>
        <dbReference type="EMBL" id="OEG17240.1"/>
    </source>
</evidence>
<feature type="region of interest" description="Disordered" evidence="1">
    <location>
        <begin position="343"/>
        <end position="375"/>
    </location>
</feature>
<dbReference type="STRING" id="903983.BCR23_04355"/>
<dbReference type="AlphaFoldDB" id="A0A1E5GY43"/>
<keyword evidence="3" id="KW-0732">Signal</keyword>
<evidence type="ECO:0000259" key="5">
    <source>
        <dbReference type="Pfam" id="PF11797"/>
    </source>
</evidence>
<keyword evidence="7" id="KW-1185">Reference proteome</keyword>
<dbReference type="InterPro" id="IPR010317">
    <property type="entry name" value="WxLIP_PGBD"/>
</dbReference>
<feature type="chain" id="PRO_5009177911" evidence="3">
    <location>
        <begin position="27"/>
        <end position="375"/>
    </location>
</feature>
<keyword evidence="2" id="KW-1133">Transmembrane helix</keyword>
<evidence type="ECO:0000313" key="7">
    <source>
        <dbReference type="Proteomes" id="UP000094764"/>
    </source>
</evidence>
<dbReference type="Proteomes" id="UP000094764">
    <property type="component" value="Unassembled WGS sequence"/>
</dbReference>
<protein>
    <submittedName>
        <fullName evidence="6">Uncharacterized protein</fullName>
    </submittedName>
</protein>
<dbReference type="RefSeq" id="WP_069634561.1">
    <property type="nucleotide sequence ID" value="NZ_JXKZ01000002.1"/>
</dbReference>
<feature type="signal peptide" evidence="3">
    <location>
        <begin position="1"/>
        <end position="26"/>
    </location>
</feature>
<accession>A0A1E5GY43</accession>
<keyword evidence="2" id="KW-0472">Membrane</keyword>
<proteinExistence type="predicted"/>
<evidence type="ECO:0000256" key="3">
    <source>
        <dbReference type="SAM" id="SignalP"/>
    </source>
</evidence>
<dbReference type="EMBL" id="MIKB01000012">
    <property type="protein sequence ID" value="OEG17240.1"/>
    <property type="molecule type" value="Genomic_DNA"/>
</dbReference>
<feature type="domain" description="WxL Interacting Protein host binding" evidence="5">
    <location>
        <begin position="168"/>
        <end position="303"/>
    </location>
</feature>
<feature type="domain" description="WxL Interacting Protein peptidoglycan binding" evidence="4">
    <location>
        <begin position="39"/>
        <end position="159"/>
    </location>
</feature>
<gene>
    <name evidence="6" type="ORF">BCR23_04355</name>
</gene>
<evidence type="ECO:0000256" key="2">
    <source>
        <dbReference type="SAM" id="Phobius"/>
    </source>
</evidence>